<evidence type="ECO:0000256" key="1">
    <source>
        <dbReference type="SAM" id="SignalP"/>
    </source>
</evidence>
<proteinExistence type="predicted"/>
<dbReference type="InterPro" id="IPR017853">
    <property type="entry name" value="GH"/>
</dbReference>
<evidence type="ECO:0000313" key="2">
    <source>
        <dbReference type="EMBL" id="VDL86618.1"/>
    </source>
</evidence>
<name>A0A3P7BZW7_SCHSO</name>
<dbReference type="EMBL" id="UYSU01001167">
    <property type="protein sequence ID" value="VDL86618.1"/>
    <property type="molecule type" value="Genomic_DNA"/>
</dbReference>
<dbReference type="SUPFAM" id="SSF51445">
    <property type="entry name" value="(Trans)glycosidases"/>
    <property type="match status" value="1"/>
</dbReference>
<dbReference type="AlphaFoldDB" id="A0A3P7BZW7"/>
<organism evidence="2 3">
    <name type="scientific">Schistocephalus solidus</name>
    <name type="common">Tapeworm</name>
    <dbReference type="NCBI Taxonomy" id="70667"/>
    <lineage>
        <taxon>Eukaryota</taxon>
        <taxon>Metazoa</taxon>
        <taxon>Spiralia</taxon>
        <taxon>Lophotrochozoa</taxon>
        <taxon>Platyhelminthes</taxon>
        <taxon>Cestoda</taxon>
        <taxon>Eucestoda</taxon>
        <taxon>Diphyllobothriidea</taxon>
        <taxon>Diphyllobothriidae</taxon>
        <taxon>Schistocephalus</taxon>
    </lineage>
</organism>
<reference evidence="2 3" key="1">
    <citation type="submission" date="2018-11" db="EMBL/GenBank/DDBJ databases">
        <authorList>
            <consortium name="Pathogen Informatics"/>
        </authorList>
    </citation>
    <scope>NUCLEOTIDE SEQUENCE [LARGE SCALE GENOMIC DNA]</scope>
    <source>
        <strain evidence="2 3">NST_G2</strain>
    </source>
</reference>
<sequence length="100" mass="11149">MASHTNRLNRSFWIIWILLLVAFASDYIAKKVGAAELRVHSPALGTVKDFVSLLRTFKKRGIETVISLDFNGIPTNHEWASRAGFLIPQSASMDHGRPAD</sequence>
<keyword evidence="3" id="KW-1185">Reference proteome</keyword>
<dbReference type="OrthoDB" id="1740265at2759"/>
<keyword evidence="1" id="KW-0732">Signal</keyword>
<feature type="signal peptide" evidence="1">
    <location>
        <begin position="1"/>
        <end position="29"/>
    </location>
</feature>
<feature type="chain" id="PRO_5018301237" evidence="1">
    <location>
        <begin position="30"/>
        <end position="100"/>
    </location>
</feature>
<dbReference type="Proteomes" id="UP000275846">
    <property type="component" value="Unassembled WGS sequence"/>
</dbReference>
<accession>A0A3P7BZW7</accession>
<gene>
    <name evidence="2" type="ORF">SSLN_LOCUS970</name>
</gene>
<protein>
    <submittedName>
        <fullName evidence="2">Uncharacterized protein</fullName>
    </submittedName>
</protein>
<evidence type="ECO:0000313" key="3">
    <source>
        <dbReference type="Proteomes" id="UP000275846"/>
    </source>
</evidence>